<feature type="domain" description="ORF 12 gene product N-terminal" evidence="3">
    <location>
        <begin position="22"/>
        <end position="113"/>
    </location>
</feature>
<protein>
    <submittedName>
        <fullName evidence="4">Serine hydrolase</fullName>
    </submittedName>
</protein>
<dbReference type="PANTHER" id="PTHR35333:SF5">
    <property type="entry name" value="CONSERVED LIPOPROTEIN LPQF-RELATED"/>
    <property type="match status" value="1"/>
</dbReference>
<reference evidence="4" key="1">
    <citation type="submission" date="2024-07" db="EMBL/GenBank/DDBJ databases">
        <authorList>
            <person name="Yu S.T."/>
        </authorList>
    </citation>
    <scope>NUCLEOTIDE SEQUENCE</scope>
    <source>
        <strain evidence="4">R41</strain>
    </source>
</reference>
<dbReference type="AlphaFoldDB" id="A0AB39RIH2"/>
<sequence>MIQAPGSVPSGATAAEAALAADDSPMGDAARWAVGLLTAPDLAPDESTAGRFVPTFPARHARGFSATLEEWRTKGPFTVREYQPVAHKGWVVLSGPTGLRHTLSLTLDSTGLIRILALQPETVIPEIRTWDELEDTLRISGVDHSVLAARLTPGGTAVLHESAAARPMPTGSAYKLYVMRALVQAIESGELSWDDEVTVRPELRSLPTGDMQDLPDGSRVPVRETAYKMIAMSDNTGADLIADRLGRDAVERAVTASRHHDPSLLRPFLTSHEVFELGWGAPELRKAWAERDESGRRELLREIARPMTVRGSDLGETVHRLGLDWHMTAYDVLHVLEGLRHDSERDATGTVEHILTAYPGIPVDHAKWSRVYFKAGSCPGVMMFCWLLQDRAGTVHVLVLRQAADEQKPIGDGLFLRGLGARVINSGLLEAGPEHGEGAEPGTAPQHGEGADREATR</sequence>
<dbReference type="Pfam" id="PF13354">
    <property type="entry name" value="Beta-lactamase2"/>
    <property type="match status" value="1"/>
</dbReference>
<accession>A0AB39RIH2</accession>
<dbReference type="InterPro" id="IPR045155">
    <property type="entry name" value="Beta-lactam_cat"/>
</dbReference>
<evidence type="ECO:0000259" key="2">
    <source>
        <dbReference type="Pfam" id="PF13354"/>
    </source>
</evidence>
<gene>
    <name evidence="4" type="ORF">AB5J53_26730</name>
</gene>
<feature type="region of interest" description="Disordered" evidence="1">
    <location>
        <begin position="430"/>
        <end position="457"/>
    </location>
</feature>
<dbReference type="InterPro" id="IPR040846">
    <property type="entry name" value="ORF_12_N"/>
</dbReference>
<dbReference type="GO" id="GO:0046677">
    <property type="term" value="P:response to antibiotic"/>
    <property type="evidence" value="ECO:0007669"/>
    <property type="project" value="InterPro"/>
</dbReference>
<evidence type="ECO:0000256" key="1">
    <source>
        <dbReference type="SAM" id="MobiDB-lite"/>
    </source>
</evidence>
<dbReference type="InterPro" id="IPR012338">
    <property type="entry name" value="Beta-lactam/transpept-like"/>
</dbReference>
<evidence type="ECO:0000313" key="4">
    <source>
        <dbReference type="EMBL" id="XDQ54999.1"/>
    </source>
</evidence>
<feature type="domain" description="Beta-lactamase class A catalytic" evidence="2">
    <location>
        <begin position="163"/>
        <end position="255"/>
    </location>
</feature>
<organism evidence="4">
    <name type="scientific">Streptomyces sp. R41</name>
    <dbReference type="NCBI Taxonomy" id="3238632"/>
    <lineage>
        <taxon>Bacteria</taxon>
        <taxon>Bacillati</taxon>
        <taxon>Actinomycetota</taxon>
        <taxon>Actinomycetes</taxon>
        <taxon>Kitasatosporales</taxon>
        <taxon>Streptomycetaceae</taxon>
        <taxon>Streptomyces</taxon>
    </lineage>
</organism>
<dbReference type="Pfam" id="PF18042">
    <property type="entry name" value="ORF_12_N"/>
    <property type="match status" value="1"/>
</dbReference>
<dbReference type="PANTHER" id="PTHR35333">
    <property type="entry name" value="BETA-LACTAMASE"/>
    <property type="match status" value="1"/>
</dbReference>
<dbReference type="GO" id="GO:0030655">
    <property type="term" value="P:beta-lactam antibiotic catabolic process"/>
    <property type="evidence" value="ECO:0007669"/>
    <property type="project" value="InterPro"/>
</dbReference>
<dbReference type="EMBL" id="CP163443">
    <property type="protein sequence ID" value="XDQ54999.1"/>
    <property type="molecule type" value="Genomic_DNA"/>
</dbReference>
<dbReference type="Gene3D" id="3.40.710.10">
    <property type="entry name" value="DD-peptidase/beta-lactamase superfamily"/>
    <property type="match status" value="1"/>
</dbReference>
<keyword evidence="4" id="KW-0378">Hydrolase</keyword>
<proteinExistence type="predicted"/>
<dbReference type="RefSeq" id="WP_369248192.1">
    <property type="nucleotide sequence ID" value="NZ_CP163443.1"/>
</dbReference>
<name>A0AB39RIH2_9ACTN</name>
<dbReference type="SUPFAM" id="SSF56601">
    <property type="entry name" value="beta-lactamase/transpeptidase-like"/>
    <property type="match status" value="1"/>
</dbReference>
<dbReference type="Gene3D" id="3.10.450.280">
    <property type="match status" value="1"/>
</dbReference>
<dbReference type="GO" id="GO:0008800">
    <property type="term" value="F:beta-lactamase activity"/>
    <property type="evidence" value="ECO:0007669"/>
    <property type="project" value="InterPro"/>
</dbReference>
<evidence type="ECO:0000259" key="3">
    <source>
        <dbReference type="Pfam" id="PF18042"/>
    </source>
</evidence>
<dbReference type="InterPro" id="IPR000871">
    <property type="entry name" value="Beta-lactam_class-A"/>
</dbReference>
<dbReference type="Gene3D" id="1.10.8.620">
    <property type="entry name" value="ORF12 helical bundle domain-like"/>
    <property type="match status" value="1"/>
</dbReference>